<dbReference type="InterPro" id="IPR002048">
    <property type="entry name" value="EF_hand_dom"/>
</dbReference>
<evidence type="ECO:0000256" key="3">
    <source>
        <dbReference type="ARBA" id="ARBA00022837"/>
    </source>
</evidence>
<evidence type="ECO:0000313" key="6">
    <source>
        <dbReference type="EMBL" id="CAG9316970.1"/>
    </source>
</evidence>
<dbReference type="InterPro" id="IPR051581">
    <property type="entry name" value="Ca-bind"/>
</dbReference>
<dbReference type="Gene3D" id="1.10.238.10">
    <property type="entry name" value="EF-hand"/>
    <property type="match status" value="3"/>
</dbReference>
<feature type="domain" description="EF-hand" evidence="5">
    <location>
        <begin position="404"/>
        <end position="439"/>
    </location>
</feature>
<dbReference type="PANTHER" id="PTHR34524:SF6">
    <property type="entry name" value="CALCYPHOSINE LIKE"/>
    <property type="match status" value="1"/>
</dbReference>
<dbReference type="GO" id="GO:0005509">
    <property type="term" value="F:calcium ion binding"/>
    <property type="evidence" value="ECO:0007669"/>
    <property type="project" value="InterPro"/>
</dbReference>
<name>A0AAU9IN09_9CILI</name>
<evidence type="ECO:0000256" key="4">
    <source>
        <dbReference type="SAM" id="MobiDB-lite"/>
    </source>
</evidence>
<keyword evidence="2" id="KW-0677">Repeat</keyword>
<feature type="compositionally biased region" description="Basic and acidic residues" evidence="4">
    <location>
        <begin position="263"/>
        <end position="305"/>
    </location>
</feature>
<accession>A0AAU9IN09</accession>
<feature type="region of interest" description="Disordered" evidence="4">
    <location>
        <begin position="236"/>
        <end position="305"/>
    </location>
</feature>
<evidence type="ECO:0000259" key="5">
    <source>
        <dbReference type="PROSITE" id="PS50222"/>
    </source>
</evidence>
<feature type="compositionally biased region" description="Polar residues" evidence="4">
    <location>
        <begin position="251"/>
        <end position="262"/>
    </location>
</feature>
<dbReference type="PANTHER" id="PTHR34524">
    <property type="entry name" value="CALCYPHOSIN"/>
    <property type="match status" value="1"/>
</dbReference>
<dbReference type="SUPFAM" id="SSF47473">
    <property type="entry name" value="EF-hand"/>
    <property type="match status" value="2"/>
</dbReference>
<dbReference type="SMART" id="SM00054">
    <property type="entry name" value="EFh"/>
    <property type="match status" value="4"/>
</dbReference>
<keyword evidence="1" id="KW-0479">Metal-binding</keyword>
<keyword evidence="7" id="KW-1185">Reference proteome</keyword>
<organism evidence="6 7">
    <name type="scientific">Blepharisma stoltei</name>
    <dbReference type="NCBI Taxonomy" id="1481888"/>
    <lineage>
        <taxon>Eukaryota</taxon>
        <taxon>Sar</taxon>
        <taxon>Alveolata</taxon>
        <taxon>Ciliophora</taxon>
        <taxon>Postciliodesmatophora</taxon>
        <taxon>Heterotrichea</taxon>
        <taxon>Heterotrichida</taxon>
        <taxon>Blepharismidae</taxon>
        <taxon>Blepharisma</taxon>
    </lineage>
</organism>
<dbReference type="EMBL" id="CAJZBQ010000017">
    <property type="protein sequence ID" value="CAG9316970.1"/>
    <property type="molecule type" value="Genomic_DNA"/>
</dbReference>
<reference evidence="6" key="1">
    <citation type="submission" date="2021-09" db="EMBL/GenBank/DDBJ databases">
        <authorList>
            <consortium name="AG Swart"/>
            <person name="Singh M."/>
            <person name="Singh A."/>
            <person name="Seah K."/>
            <person name="Emmerich C."/>
        </authorList>
    </citation>
    <scope>NUCLEOTIDE SEQUENCE</scope>
    <source>
        <strain evidence="6">ATCC30299</strain>
    </source>
</reference>
<dbReference type="Proteomes" id="UP001162131">
    <property type="component" value="Unassembled WGS sequence"/>
</dbReference>
<dbReference type="PROSITE" id="PS00018">
    <property type="entry name" value="EF_HAND_1"/>
    <property type="match status" value="1"/>
</dbReference>
<evidence type="ECO:0000313" key="7">
    <source>
        <dbReference type="Proteomes" id="UP001162131"/>
    </source>
</evidence>
<comment type="caution">
    <text evidence="6">The sequence shown here is derived from an EMBL/GenBank/DDBJ whole genome shotgun (WGS) entry which is preliminary data.</text>
</comment>
<proteinExistence type="predicted"/>
<gene>
    <name evidence="6" type="ORF">BSTOLATCC_MIC17597</name>
</gene>
<sequence length="597" mass="69507">MLDSRLEIQLCSLIMKIVEGERSVEYLRNRLCDYPDFNPYKAFENLSFRDSGVLIPRDFKDYLGDKSAKFSDNDFYLLVRQYSSGLNGRLNREDFFQLVLPSTNSISRDIALSRRLFYRETFSYEVSLKLLIEKELTLQRELENIKADLYREPGYTVRKAFLALDKAEKGYIREADIIDFTRRFGHYLSQSDMDCFLRRVDTQDDGLVTFEEFLDVLLPLHSSNLGASALSKSYQNFGKSNGSPEKPYENLSKSYENFNRPSPKQEESHQEPEIPKKKEEEPIKFNGESEDKVEQGGDSSDQDKRLELNEEDLDNLEEEKEDLLSPENQILSPKFNQKELTVGDLQNMQNYETPEKESENVQREAEPKKLYSETSIENEVSNFLILQLLCERRIEYYRQNLAMMKEFSLPKFFELIDKSGQGEILISDMDEFLKDLGVDPTNDDLWILFKRFGNKDIVMKLSLDAIKDIINPKAEEYQFMTAEKEDWSFSEECLRKIVELFAVIFDTERKIEDKRNELNSLPDADIGMRFNAIDADGDGEINDNDLMAALDRVGIQTTSFDRKLLLARYSNSLERNISLEDFSKEVLPIIPNDEDAF</sequence>
<keyword evidence="3" id="KW-0106">Calcium</keyword>
<dbReference type="PROSITE" id="PS50222">
    <property type="entry name" value="EF_HAND_2"/>
    <property type="match status" value="3"/>
</dbReference>
<evidence type="ECO:0000256" key="1">
    <source>
        <dbReference type="ARBA" id="ARBA00022723"/>
    </source>
</evidence>
<feature type="domain" description="EF-hand" evidence="5">
    <location>
        <begin position="188"/>
        <end position="223"/>
    </location>
</feature>
<dbReference type="AlphaFoldDB" id="A0AAU9IN09"/>
<dbReference type="InterPro" id="IPR018247">
    <property type="entry name" value="EF_Hand_1_Ca_BS"/>
</dbReference>
<evidence type="ECO:0000256" key="2">
    <source>
        <dbReference type="ARBA" id="ARBA00022737"/>
    </source>
</evidence>
<dbReference type="InterPro" id="IPR011992">
    <property type="entry name" value="EF-hand-dom_pair"/>
</dbReference>
<protein>
    <recommendedName>
        <fullName evidence="5">EF-hand domain-containing protein</fullName>
    </recommendedName>
</protein>
<feature type="domain" description="EF-hand" evidence="5">
    <location>
        <begin position="521"/>
        <end position="556"/>
    </location>
</feature>